<reference evidence="5 6" key="1">
    <citation type="submission" date="2020-08" db="EMBL/GenBank/DDBJ databases">
        <title>Genomic Encyclopedia of Type Strains, Phase IV (KMG-IV): sequencing the most valuable type-strain genomes for metagenomic binning, comparative biology and taxonomic classification.</title>
        <authorList>
            <person name="Goeker M."/>
        </authorList>
    </citation>
    <scope>NUCLEOTIDE SEQUENCE [LARGE SCALE GENOMIC DNA]</scope>
    <source>
        <strain evidence="5 6">DSM 21793</strain>
    </source>
</reference>
<dbReference type="InterPro" id="IPR045851">
    <property type="entry name" value="AMP-bd_C_sf"/>
</dbReference>
<dbReference type="RefSeq" id="WP_343055969.1">
    <property type="nucleotide sequence ID" value="NZ_JACIDK010000001.1"/>
</dbReference>
<dbReference type="PANTHER" id="PTHR43201">
    <property type="entry name" value="ACYL-COA SYNTHETASE"/>
    <property type="match status" value="1"/>
</dbReference>
<dbReference type="Proteomes" id="UP000530564">
    <property type="component" value="Unassembled WGS sequence"/>
</dbReference>
<dbReference type="Pfam" id="PF00501">
    <property type="entry name" value="AMP-binding"/>
    <property type="match status" value="1"/>
</dbReference>
<accession>A0A839ZTG4</accession>
<dbReference type="InterPro" id="IPR025110">
    <property type="entry name" value="AMP-bd_C"/>
</dbReference>
<comment type="caution">
    <text evidence="5">The sequence shown here is derived from an EMBL/GenBank/DDBJ whole genome shotgun (WGS) entry which is preliminary data.</text>
</comment>
<dbReference type="GO" id="GO:0031956">
    <property type="term" value="F:medium-chain fatty acid-CoA ligase activity"/>
    <property type="evidence" value="ECO:0007669"/>
    <property type="project" value="TreeGrafter"/>
</dbReference>
<protein>
    <submittedName>
        <fullName evidence="5">Bile acid-coenzyme A ligase</fullName>
    </submittedName>
</protein>
<name>A0A839ZTG4_9CAUL</name>
<dbReference type="GO" id="GO:0006631">
    <property type="term" value="P:fatty acid metabolic process"/>
    <property type="evidence" value="ECO:0007669"/>
    <property type="project" value="TreeGrafter"/>
</dbReference>
<feature type="domain" description="AMP-binding enzyme C-terminal" evidence="4">
    <location>
        <begin position="407"/>
        <end position="473"/>
    </location>
</feature>
<evidence type="ECO:0000256" key="2">
    <source>
        <dbReference type="ARBA" id="ARBA00022598"/>
    </source>
</evidence>
<evidence type="ECO:0000259" key="3">
    <source>
        <dbReference type="Pfam" id="PF00501"/>
    </source>
</evidence>
<dbReference type="Pfam" id="PF13193">
    <property type="entry name" value="AMP-binding_C"/>
    <property type="match status" value="1"/>
</dbReference>
<dbReference type="InterPro" id="IPR000873">
    <property type="entry name" value="AMP-dep_synth/lig_dom"/>
</dbReference>
<dbReference type="PANTHER" id="PTHR43201:SF5">
    <property type="entry name" value="MEDIUM-CHAIN ACYL-COA LIGASE ACSF2, MITOCHONDRIAL"/>
    <property type="match status" value="1"/>
</dbReference>
<dbReference type="Gene3D" id="3.40.50.12780">
    <property type="entry name" value="N-terminal domain of ligase-like"/>
    <property type="match status" value="1"/>
</dbReference>
<evidence type="ECO:0000313" key="5">
    <source>
        <dbReference type="EMBL" id="MBB3889526.1"/>
    </source>
</evidence>
<proteinExistence type="inferred from homology"/>
<feature type="domain" description="AMP-dependent synthetase/ligase" evidence="3">
    <location>
        <begin position="24"/>
        <end position="347"/>
    </location>
</feature>
<keyword evidence="6" id="KW-1185">Reference proteome</keyword>
<comment type="similarity">
    <text evidence="1">Belongs to the ATP-dependent AMP-binding enzyme family.</text>
</comment>
<dbReference type="SUPFAM" id="SSF56801">
    <property type="entry name" value="Acetyl-CoA synthetase-like"/>
    <property type="match status" value="1"/>
</dbReference>
<dbReference type="EMBL" id="JACIDK010000001">
    <property type="protein sequence ID" value="MBB3889526.1"/>
    <property type="molecule type" value="Genomic_DNA"/>
</dbReference>
<gene>
    <name evidence="5" type="ORF">GGQ61_000223</name>
</gene>
<evidence type="ECO:0000259" key="4">
    <source>
        <dbReference type="Pfam" id="PF13193"/>
    </source>
</evidence>
<organism evidence="5 6">
    <name type="scientific">Phenylobacterium haematophilum</name>
    <dbReference type="NCBI Taxonomy" id="98513"/>
    <lineage>
        <taxon>Bacteria</taxon>
        <taxon>Pseudomonadati</taxon>
        <taxon>Pseudomonadota</taxon>
        <taxon>Alphaproteobacteria</taxon>
        <taxon>Caulobacterales</taxon>
        <taxon>Caulobacteraceae</taxon>
        <taxon>Phenylobacterium</taxon>
    </lineage>
</organism>
<dbReference type="InterPro" id="IPR042099">
    <property type="entry name" value="ANL_N_sf"/>
</dbReference>
<dbReference type="AlphaFoldDB" id="A0A839ZTG4"/>
<keyword evidence="2 5" id="KW-0436">Ligase</keyword>
<sequence length="498" mass="53404">MRTLLSPTIAPPDPRPIGTLPGLHAARDPDAPAITCEGKTLTRAQFAARVNRRARGLASHGVREGDFVAIALPNGPAFLELAFAAWTLGATPAPVSYRLPAPELKAIIELMQPRVVIGGEATRAAGVDFLDEAATHDEAASADPLPELTARHVKAIASGGSTGRPKVIVDHAPSIIDPNAASLGMQPGDTVIIPGPLYHAAPFGLAYMALCWGCHLVITKRFDPSETLRLIGEHQVQWAYLVPTMMHRIWRLPDAERAAADVSSLEMIVHIASACPVWLKEKWIEWLGPDAVWEVYSGTEAMGGTSIGGREWLTHKGSVGRLMPGSEIRILREDGSEASPGEVGEVFFLPAGGRGATYHYIGAEPRAKGEWETFGDMGHIDEEGYLYLADRRTDLIISGGANIYPAEVEAAVDAYPGVLSSVVVGLPHEDLGQAVHAILEMAPGGPPLDEAAVKAFLAERIAPYKIPRSLEVTHERLRDDAGKVRRSALRDQRAKAEA</sequence>
<dbReference type="Gene3D" id="3.30.300.30">
    <property type="match status" value="1"/>
</dbReference>
<evidence type="ECO:0000313" key="6">
    <source>
        <dbReference type="Proteomes" id="UP000530564"/>
    </source>
</evidence>
<evidence type="ECO:0000256" key="1">
    <source>
        <dbReference type="ARBA" id="ARBA00006432"/>
    </source>
</evidence>